<keyword evidence="1" id="KW-0812">Transmembrane</keyword>
<evidence type="ECO:0000313" key="3">
    <source>
        <dbReference type="Proteomes" id="UP000472580"/>
    </source>
</evidence>
<dbReference type="RefSeq" id="WP_160335907.1">
    <property type="nucleotide sequence ID" value="NZ_CALPCR010000014.1"/>
</dbReference>
<keyword evidence="1" id="KW-0472">Membrane</keyword>
<keyword evidence="1" id="KW-1133">Transmembrane helix</keyword>
<feature type="transmembrane region" description="Helical" evidence="1">
    <location>
        <begin position="35"/>
        <end position="55"/>
    </location>
</feature>
<reference evidence="2 3" key="1">
    <citation type="submission" date="2019-12" db="EMBL/GenBank/DDBJ databases">
        <title>Microbes associate with the intestines of laboratory mice.</title>
        <authorList>
            <person name="Navarre W."/>
            <person name="Wong E."/>
        </authorList>
    </citation>
    <scope>NUCLEOTIDE SEQUENCE [LARGE SCALE GENOMIC DNA]</scope>
    <source>
        <strain evidence="2 3">NM82_D38</strain>
    </source>
</reference>
<dbReference type="OrthoDB" id="5324916at2"/>
<name>A0A6L6YJC8_9BURK</name>
<accession>A0A6L6YJC8</accession>
<proteinExistence type="predicted"/>
<keyword evidence="3" id="KW-1185">Reference proteome</keyword>
<feature type="transmembrane region" description="Helical" evidence="1">
    <location>
        <begin position="91"/>
        <end position="108"/>
    </location>
</feature>
<dbReference type="Proteomes" id="UP000472580">
    <property type="component" value="Unassembled WGS sequence"/>
</dbReference>
<evidence type="ECO:0000256" key="1">
    <source>
        <dbReference type="SAM" id="Phobius"/>
    </source>
</evidence>
<feature type="transmembrane region" description="Helical" evidence="1">
    <location>
        <begin position="67"/>
        <end position="85"/>
    </location>
</feature>
<protein>
    <submittedName>
        <fullName evidence="2">Branched-chain amino acid ABC transporter</fullName>
    </submittedName>
</protein>
<dbReference type="AlphaFoldDB" id="A0A6L6YJC8"/>
<dbReference type="Pfam" id="PF05437">
    <property type="entry name" value="AzlD"/>
    <property type="match status" value="1"/>
</dbReference>
<dbReference type="InterPro" id="IPR008407">
    <property type="entry name" value="Brnchd-chn_aa_trnsp_AzlD"/>
</dbReference>
<dbReference type="EMBL" id="WSRP01000032">
    <property type="protein sequence ID" value="MVX57484.1"/>
    <property type="molecule type" value="Genomic_DNA"/>
</dbReference>
<evidence type="ECO:0000313" key="2">
    <source>
        <dbReference type="EMBL" id="MVX57484.1"/>
    </source>
</evidence>
<gene>
    <name evidence="2" type="ORF">E5987_09790</name>
</gene>
<organism evidence="2 3">
    <name type="scientific">Parasutterella muris</name>
    <dbReference type="NCBI Taxonomy" id="2565572"/>
    <lineage>
        <taxon>Bacteria</taxon>
        <taxon>Pseudomonadati</taxon>
        <taxon>Pseudomonadota</taxon>
        <taxon>Betaproteobacteria</taxon>
        <taxon>Burkholderiales</taxon>
        <taxon>Sutterellaceae</taxon>
        <taxon>Parasutterella</taxon>
    </lineage>
</organism>
<comment type="caution">
    <text evidence="2">The sequence shown here is derived from an EMBL/GenBank/DDBJ whole genome shotgun (WGS) entry which is preliminary data.</text>
</comment>
<dbReference type="PIRSF" id="PIRSF003203">
    <property type="entry name" value="AzlD"/>
    <property type="match status" value="1"/>
</dbReference>
<sequence length="109" mass="12044">MKDLSYLFLVFLAMTAVTATERFLPFAAASWLSKQRWVKVVGSFLPLAIMVLLVVHSSTESTLARGGLPIPEAAAIFLTLILQWFVKNPLLSIFCGTACYVVLLNSFFV</sequence>